<dbReference type="Pfam" id="PF03704">
    <property type="entry name" value="BTAD"/>
    <property type="match status" value="1"/>
</dbReference>
<evidence type="ECO:0000256" key="1">
    <source>
        <dbReference type="ARBA" id="ARBA00022737"/>
    </source>
</evidence>
<evidence type="ECO:0000256" key="4">
    <source>
        <dbReference type="ARBA" id="ARBA00022840"/>
    </source>
</evidence>
<keyword evidence="3 5" id="KW-0802">TPR repeat</keyword>
<dbReference type="GO" id="GO:0004016">
    <property type="term" value="F:adenylate cyclase activity"/>
    <property type="evidence" value="ECO:0007669"/>
    <property type="project" value="TreeGrafter"/>
</dbReference>
<dbReference type="InterPro" id="IPR005158">
    <property type="entry name" value="BTAD"/>
</dbReference>
<dbReference type="GO" id="GO:0003677">
    <property type="term" value="F:DNA binding"/>
    <property type="evidence" value="ECO:0007669"/>
    <property type="project" value="UniProtKB-KW"/>
</dbReference>
<evidence type="ECO:0000256" key="2">
    <source>
        <dbReference type="ARBA" id="ARBA00022741"/>
    </source>
</evidence>
<dbReference type="Pfam" id="PF13191">
    <property type="entry name" value="AAA_16"/>
    <property type="match status" value="1"/>
</dbReference>
<sequence>MSIVCNIFGIPSIKKGKAEVSFPYKKAKAIFFYLLVNNHSTRDELASLFWDELSDSLAKKNLRNALYQIRSLLGDDILLSSEKSLVVLNTDIITYTNPEALSEPEIFIKAYKGEFLQGFSIKNAPLFEQWYTQAKQQYKEKYIQNLYISINEEKTKPEINWNKIIKYAKLLTEVDDFDERAYQILLEGYKNTKAYSQAIESYNKLKSTLERELGIEPDEATTAIFNEVLDAMNEKRQNTVSDFSEFFGKYSQLRLLEQNQEEFMLDKPPTSFVILGEAGIGKSNLISNFLNRLDNKTVLIFKSKCIKTQKNHPYSYFKNLLVNEIGDKALINSWNEHLKSIISMMEGNEENILDLMESFFWDSFVAMFKDSNSKIILYIEDIHNMDEKSRNLLEYMLTNNISIYMIGSSSIKDKNMISKQFLALIENQKLEFISLSRWDYSKVKLFISQQLPKHMQTEALFDDVYFETQGNFLFIKYYIAAVLSGKDPKRISSDMIFYFEERLNDLSKSAQDVAKLISFFFEDTSFEMINSLSDIKEGKLIDVIQELTDKDILKESIQNDSIRFSFTHPKLRQYIYESQTEIKRRFIHNQIGDVIEKQLHDKPADMDLYHRLIFHYMRGANKVKALDYSVKSLNRYLNYSHELFPILASGDEALFKDAYMSRKQTQAYLLEIENLLKEVRQKEGQTRDVIIGEIAFLHMKGRYLIREGSYEEGTKYISEMISKSIEINDDDYALEAYKQMIYYCIQISEADKMQEYIQLALDIAIRRNYHKETGIILRFKGLYYILKKEYTLAKEVLTSSINTFTISKEVAEKYALNIAAAYNYIGEIHRLNNNYDEAIIAYEKAIEIGKAKNAYTSLMVFCINAGQAMYHKKDYDKAKEYLDYAKHCQSMVDILWKKAVLDVYLGLIYIINKDKASGMKLIKTAEIEAKKMKNPEEIELVAWAKQEAKAHLESR</sequence>
<keyword evidence="8" id="KW-1185">Reference proteome</keyword>
<evidence type="ECO:0000313" key="8">
    <source>
        <dbReference type="Proteomes" id="UP000243406"/>
    </source>
</evidence>
<gene>
    <name evidence="7" type="ORF">SAMN02745120_0935</name>
</gene>
<dbReference type="InterPro" id="IPR019734">
    <property type="entry name" value="TPR_rpt"/>
</dbReference>
<dbReference type="Gene3D" id="3.40.50.300">
    <property type="entry name" value="P-loop containing nucleotide triphosphate hydrolases"/>
    <property type="match status" value="1"/>
</dbReference>
<dbReference type="PROSITE" id="PS50005">
    <property type="entry name" value="TPR"/>
    <property type="match status" value="1"/>
</dbReference>
<reference evidence="8" key="1">
    <citation type="submission" date="2017-02" db="EMBL/GenBank/DDBJ databases">
        <authorList>
            <person name="Varghese N."/>
            <person name="Submissions S."/>
        </authorList>
    </citation>
    <scope>NUCLEOTIDE SEQUENCE [LARGE SCALE GENOMIC DNA]</scope>
    <source>
        <strain evidence="8">ATCC 35199</strain>
    </source>
</reference>
<dbReference type="Pfam" id="PF07719">
    <property type="entry name" value="TPR_2"/>
    <property type="match status" value="1"/>
</dbReference>
<keyword evidence="2" id="KW-0547">Nucleotide-binding</keyword>
<dbReference type="InterPro" id="IPR041664">
    <property type="entry name" value="AAA_16"/>
</dbReference>
<feature type="repeat" description="TPR" evidence="5">
    <location>
        <begin position="819"/>
        <end position="852"/>
    </location>
</feature>
<evidence type="ECO:0000313" key="7">
    <source>
        <dbReference type="EMBL" id="SKB34418.1"/>
    </source>
</evidence>
<dbReference type="SUPFAM" id="SSF52540">
    <property type="entry name" value="P-loop containing nucleoside triphosphate hydrolases"/>
    <property type="match status" value="1"/>
</dbReference>
<dbReference type="SMART" id="SM00028">
    <property type="entry name" value="TPR"/>
    <property type="match status" value="2"/>
</dbReference>
<evidence type="ECO:0000256" key="3">
    <source>
        <dbReference type="ARBA" id="ARBA00022803"/>
    </source>
</evidence>
<dbReference type="GO" id="GO:0005737">
    <property type="term" value="C:cytoplasm"/>
    <property type="evidence" value="ECO:0007669"/>
    <property type="project" value="TreeGrafter"/>
</dbReference>
<dbReference type="Gene3D" id="1.25.40.10">
    <property type="entry name" value="Tetratricopeptide repeat domain"/>
    <property type="match status" value="2"/>
</dbReference>
<accession>A0A1T5AHF2</accession>
<dbReference type="SMART" id="SM01043">
    <property type="entry name" value="BTAD"/>
    <property type="match status" value="1"/>
</dbReference>
<keyword evidence="1" id="KW-0677">Repeat</keyword>
<dbReference type="InterPro" id="IPR036388">
    <property type="entry name" value="WH-like_DNA-bd_sf"/>
</dbReference>
<dbReference type="AlphaFoldDB" id="A0A1T5AHF2"/>
<dbReference type="RefSeq" id="WP_079588883.1">
    <property type="nucleotide sequence ID" value="NZ_FUYN01000002.1"/>
</dbReference>
<dbReference type="Proteomes" id="UP000243406">
    <property type="component" value="Unassembled WGS sequence"/>
</dbReference>
<dbReference type="InterPro" id="IPR013105">
    <property type="entry name" value="TPR_2"/>
</dbReference>
<dbReference type="PANTHER" id="PTHR16305">
    <property type="entry name" value="TESTICULAR SOLUBLE ADENYLYL CYCLASE"/>
    <property type="match status" value="1"/>
</dbReference>
<dbReference type="EMBL" id="FUYN01000002">
    <property type="protein sequence ID" value="SKB34418.1"/>
    <property type="molecule type" value="Genomic_DNA"/>
</dbReference>
<feature type="domain" description="Bacterial transcriptional activator" evidence="6">
    <location>
        <begin position="90"/>
        <end position="229"/>
    </location>
</feature>
<evidence type="ECO:0000259" key="6">
    <source>
        <dbReference type="SMART" id="SM01043"/>
    </source>
</evidence>
<dbReference type="GO" id="GO:0005524">
    <property type="term" value="F:ATP binding"/>
    <property type="evidence" value="ECO:0007669"/>
    <property type="project" value="UniProtKB-KW"/>
</dbReference>
<organism evidence="7 8">
    <name type="scientific">Acetoanaerobium noterae</name>
    <dbReference type="NCBI Taxonomy" id="745369"/>
    <lineage>
        <taxon>Bacteria</taxon>
        <taxon>Bacillati</taxon>
        <taxon>Bacillota</taxon>
        <taxon>Clostridia</taxon>
        <taxon>Peptostreptococcales</taxon>
        <taxon>Filifactoraceae</taxon>
        <taxon>Acetoanaerobium</taxon>
    </lineage>
</organism>
<protein>
    <submittedName>
        <fullName evidence="7">DNA-binding transcriptional activator of the SARP family</fullName>
    </submittedName>
</protein>
<proteinExistence type="predicted"/>
<keyword evidence="4" id="KW-0067">ATP-binding</keyword>
<dbReference type="InterPro" id="IPR027417">
    <property type="entry name" value="P-loop_NTPase"/>
</dbReference>
<keyword evidence="7" id="KW-0238">DNA-binding</keyword>
<dbReference type="InterPro" id="IPR011990">
    <property type="entry name" value="TPR-like_helical_dom_sf"/>
</dbReference>
<name>A0A1T5AHF2_9FIRM</name>
<evidence type="ECO:0000256" key="5">
    <source>
        <dbReference type="PROSITE-ProRule" id="PRU00339"/>
    </source>
</evidence>
<dbReference type="SUPFAM" id="SSF48452">
    <property type="entry name" value="TPR-like"/>
    <property type="match status" value="2"/>
</dbReference>
<dbReference type="OrthoDB" id="190810at2"/>
<dbReference type="Gene3D" id="1.10.10.10">
    <property type="entry name" value="Winged helix-like DNA-binding domain superfamily/Winged helix DNA-binding domain"/>
    <property type="match status" value="1"/>
</dbReference>
<dbReference type="PANTHER" id="PTHR16305:SF28">
    <property type="entry name" value="GUANYLATE CYCLASE DOMAIN-CONTAINING PROTEIN"/>
    <property type="match status" value="1"/>
</dbReference>